<dbReference type="PANTHER" id="PTHR30388:SF6">
    <property type="entry name" value="XANTHINE DEHYDROGENASE SUBUNIT A-RELATED"/>
    <property type="match status" value="1"/>
</dbReference>
<feature type="domain" description="XdhC Rossmann" evidence="2">
    <location>
        <begin position="197"/>
        <end position="332"/>
    </location>
</feature>
<dbReference type="EMBL" id="JBHLUU010000110">
    <property type="protein sequence ID" value="MFC0476729.1"/>
    <property type="molecule type" value="Genomic_DNA"/>
</dbReference>
<gene>
    <name evidence="3" type="ORF">ACFFHF_16120</name>
</gene>
<dbReference type="Gene3D" id="3.40.50.720">
    <property type="entry name" value="NAD(P)-binding Rossmann-like Domain"/>
    <property type="match status" value="1"/>
</dbReference>
<dbReference type="Pfam" id="PF13478">
    <property type="entry name" value="XdhC_C"/>
    <property type="match status" value="1"/>
</dbReference>
<accession>A0ABV6KTY2</accession>
<protein>
    <submittedName>
        <fullName evidence="3">XdhC family protein</fullName>
    </submittedName>
</protein>
<dbReference type="RefSeq" id="WP_377058583.1">
    <property type="nucleotide sequence ID" value="NZ_JBHLUU010000110.1"/>
</dbReference>
<reference evidence="3 4" key="1">
    <citation type="submission" date="2024-09" db="EMBL/GenBank/DDBJ databases">
        <authorList>
            <person name="Sun Q."/>
            <person name="Mori K."/>
        </authorList>
    </citation>
    <scope>NUCLEOTIDE SEQUENCE [LARGE SCALE GENOMIC DNA]</scope>
    <source>
        <strain evidence="3 4">CGMCC 1.9126</strain>
    </source>
</reference>
<dbReference type="Pfam" id="PF02625">
    <property type="entry name" value="XdhC_CoxI"/>
    <property type="match status" value="1"/>
</dbReference>
<evidence type="ECO:0000259" key="1">
    <source>
        <dbReference type="Pfam" id="PF02625"/>
    </source>
</evidence>
<dbReference type="Proteomes" id="UP001589738">
    <property type="component" value="Unassembled WGS sequence"/>
</dbReference>
<sequence>MEAIHDILQKISTSNEGVLATIIRVEGSAYRKEGTSMLFHQNGSRTGILSAGCLETDLELRVKEWFGTSEPQTIVYHMQAEDDLSWGQGAGCNGIITVLLEPIDDQLLEHLIILKNHLELGNRVTMIKQLDEHLSASSCLFMTDDGTIFGSWTGSNILSAKSLLKNYHLMPQKSGTLFSTELASNIYTHTFEPKPRLMIFGAGEDVIPLVDLANKTGFSVIVSDWRPALCNKEVFPKADQLIVGFPMESLEKLTFFPTDSAIVVSHNFQRDKEYLQYLLTKEIRYLGVLGSKNRTQRLLEGNIIPPHVKSPIGLSIGAEGPEEIAVSIVAELIQQQRKKSKEGITYEKWNHRHISCCG</sequence>
<evidence type="ECO:0000313" key="3">
    <source>
        <dbReference type="EMBL" id="MFC0476729.1"/>
    </source>
</evidence>
<dbReference type="InterPro" id="IPR003777">
    <property type="entry name" value="XdhC_CoxI"/>
</dbReference>
<dbReference type="PANTHER" id="PTHR30388">
    <property type="entry name" value="ALDEHYDE OXIDOREDUCTASE MOLYBDENUM COFACTOR ASSEMBLY PROTEIN"/>
    <property type="match status" value="1"/>
</dbReference>
<keyword evidence="4" id="KW-1185">Reference proteome</keyword>
<dbReference type="InterPro" id="IPR052698">
    <property type="entry name" value="MoCofactor_Util/Proc"/>
</dbReference>
<proteinExistence type="predicted"/>
<comment type="caution">
    <text evidence="3">The sequence shown here is derived from an EMBL/GenBank/DDBJ whole genome shotgun (WGS) entry which is preliminary data.</text>
</comment>
<name>A0ABV6KTY2_9BACI</name>
<feature type="domain" description="XdhC- CoxI" evidence="1">
    <location>
        <begin position="16"/>
        <end position="76"/>
    </location>
</feature>
<dbReference type="InterPro" id="IPR027051">
    <property type="entry name" value="XdhC_Rossmann_dom"/>
</dbReference>
<evidence type="ECO:0000313" key="4">
    <source>
        <dbReference type="Proteomes" id="UP001589738"/>
    </source>
</evidence>
<evidence type="ECO:0000259" key="2">
    <source>
        <dbReference type="Pfam" id="PF13478"/>
    </source>
</evidence>
<organism evidence="3 4">
    <name type="scientific">Robertmurraya beringensis</name>
    <dbReference type="NCBI Taxonomy" id="641660"/>
    <lineage>
        <taxon>Bacteria</taxon>
        <taxon>Bacillati</taxon>
        <taxon>Bacillota</taxon>
        <taxon>Bacilli</taxon>
        <taxon>Bacillales</taxon>
        <taxon>Bacillaceae</taxon>
        <taxon>Robertmurraya</taxon>
    </lineage>
</organism>